<dbReference type="STRING" id="626522.GCWU000325_01059"/>
<name>C9LFS1_9BACT</name>
<dbReference type="Proteomes" id="UP000003460">
    <property type="component" value="Unassembled WGS sequence"/>
</dbReference>
<sequence>MKRVCAREVKPFLSRAQAFFLVIKNLIRGPKNFQMVMLQ</sequence>
<dbReference type="AlphaFoldDB" id="C9LFS1"/>
<dbReference type="EMBL" id="ACIJ02000018">
    <property type="protein sequence ID" value="EEX71529.1"/>
    <property type="molecule type" value="Genomic_DNA"/>
</dbReference>
<proteinExistence type="predicted"/>
<protein>
    <submittedName>
        <fullName evidence="1">Uncharacterized protein</fullName>
    </submittedName>
</protein>
<evidence type="ECO:0000313" key="2">
    <source>
        <dbReference type="Proteomes" id="UP000003460"/>
    </source>
</evidence>
<accession>C9LFS1</accession>
<keyword evidence="2" id="KW-1185">Reference proteome</keyword>
<comment type="caution">
    <text evidence="1">The sequence shown here is derived from an EMBL/GenBank/DDBJ whole genome shotgun (WGS) entry which is preliminary data.</text>
</comment>
<gene>
    <name evidence="1" type="ORF">GCWU000325_01059</name>
</gene>
<organism evidence="1 2">
    <name type="scientific">Alloprevotella tannerae ATCC 51259</name>
    <dbReference type="NCBI Taxonomy" id="626522"/>
    <lineage>
        <taxon>Bacteria</taxon>
        <taxon>Pseudomonadati</taxon>
        <taxon>Bacteroidota</taxon>
        <taxon>Bacteroidia</taxon>
        <taxon>Bacteroidales</taxon>
        <taxon>Prevotellaceae</taxon>
        <taxon>Alloprevotella</taxon>
    </lineage>
</organism>
<evidence type="ECO:0000313" key="1">
    <source>
        <dbReference type="EMBL" id="EEX71529.1"/>
    </source>
</evidence>
<reference evidence="1" key="1">
    <citation type="submission" date="2009-09" db="EMBL/GenBank/DDBJ databases">
        <authorList>
            <person name="Weinstock G."/>
            <person name="Sodergren E."/>
            <person name="Clifton S."/>
            <person name="Fulton L."/>
            <person name="Fulton B."/>
            <person name="Courtney L."/>
            <person name="Fronick C."/>
            <person name="Harrison M."/>
            <person name="Strong C."/>
            <person name="Farmer C."/>
            <person name="Delahaunty K."/>
            <person name="Markovic C."/>
            <person name="Hall O."/>
            <person name="Minx P."/>
            <person name="Tomlinson C."/>
            <person name="Mitreva M."/>
            <person name="Nelson J."/>
            <person name="Hou S."/>
            <person name="Wollam A."/>
            <person name="Pepin K.H."/>
            <person name="Johnson M."/>
            <person name="Bhonagiri V."/>
            <person name="Nash W.E."/>
            <person name="Warren W."/>
            <person name="Chinwalla A."/>
            <person name="Mardis E.R."/>
            <person name="Wilson R.K."/>
        </authorList>
    </citation>
    <scope>NUCLEOTIDE SEQUENCE [LARGE SCALE GENOMIC DNA]</scope>
    <source>
        <strain evidence="1">ATCC 51259</strain>
    </source>
</reference>
<dbReference type="HOGENOM" id="CLU_3314914_0_0_10"/>